<organism evidence="2 3">
    <name type="scientific">Brachionus plicatilis</name>
    <name type="common">Marine rotifer</name>
    <name type="synonym">Brachionus muelleri</name>
    <dbReference type="NCBI Taxonomy" id="10195"/>
    <lineage>
        <taxon>Eukaryota</taxon>
        <taxon>Metazoa</taxon>
        <taxon>Spiralia</taxon>
        <taxon>Gnathifera</taxon>
        <taxon>Rotifera</taxon>
        <taxon>Eurotatoria</taxon>
        <taxon>Monogononta</taxon>
        <taxon>Pseudotrocha</taxon>
        <taxon>Ploima</taxon>
        <taxon>Brachionidae</taxon>
        <taxon>Brachionus</taxon>
    </lineage>
</organism>
<gene>
    <name evidence="2" type="ORF">BpHYR1_043465</name>
</gene>
<dbReference type="Proteomes" id="UP000276133">
    <property type="component" value="Unassembled WGS sequence"/>
</dbReference>
<keyword evidence="1" id="KW-0472">Membrane</keyword>
<name>A0A3M7T714_BRAPC</name>
<keyword evidence="3" id="KW-1185">Reference proteome</keyword>
<dbReference type="AlphaFoldDB" id="A0A3M7T714"/>
<comment type="caution">
    <text evidence="2">The sequence shown here is derived from an EMBL/GenBank/DDBJ whole genome shotgun (WGS) entry which is preliminary data.</text>
</comment>
<reference evidence="2 3" key="1">
    <citation type="journal article" date="2018" name="Sci. Rep.">
        <title>Genomic signatures of local adaptation to the degree of environmental predictability in rotifers.</title>
        <authorList>
            <person name="Franch-Gras L."/>
            <person name="Hahn C."/>
            <person name="Garcia-Roger E.M."/>
            <person name="Carmona M.J."/>
            <person name="Serra M."/>
            <person name="Gomez A."/>
        </authorList>
    </citation>
    <scope>NUCLEOTIDE SEQUENCE [LARGE SCALE GENOMIC DNA]</scope>
    <source>
        <strain evidence="2">HYR1</strain>
    </source>
</reference>
<keyword evidence="1" id="KW-0812">Transmembrane</keyword>
<keyword evidence="1" id="KW-1133">Transmembrane helix</keyword>
<protein>
    <submittedName>
        <fullName evidence="2">Uncharacterized protein</fullName>
    </submittedName>
</protein>
<evidence type="ECO:0000313" key="3">
    <source>
        <dbReference type="Proteomes" id="UP000276133"/>
    </source>
</evidence>
<proteinExistence type="predicted"/>
<evidence type="ECO:0000313" key="2">
    <source>
        <dbReference type="EMBL" id="RNA43761.1"/>
    </source>
</evidence>
<accession>A0A3M7T714</accession>
<sequence length="63" mass="7812">MRNHEFLFSKRRASIKEEWKEHGNKRKASEPFNYTRVLIQYLHLFHLSKIILLTYFSVIIYRN</sequence>
<evidence type="ECO:0000256" key="1">
    <source>
        <dbReference type="SAM" id="Phobius"/>
    </source>
</evidence>
<dbReference type="EMBL" id="REGN01000179">
    <property type="protein sequence ID" value="RNA43761.1"/>
    <property type="molecule type" value="Genomic_DNA"/>
</dbReference>
<feature type="transmembrane region" description="Helical" evidence="1">
    <location>
        <begin position="41"/>
        <end position="61"/>
    </location>
</feature>